<dbReference type="SUPFAM" id="SSF48726">
    <property type="entry name" value="Immunoglobulin"/>
    <property type="match status" value="1"/>
</dbReference>
<dbReference type="AlphaFoldDB" id="A0AAE1HYR1"/>
<dbReference type="InterPro" id="IPR036179">
    <property type="entry name" value="Ig-like_dom_sf"/>
</dbReference>
<protein>
    <submittedName>
        <fullName evidence="1">Myelin-oligodendrocyte glycoprotein</fullName>
    </submittedName>
</protein>
<reference evidence="1" key="1">
    <citation type="submission" date="2021-07" db="EMBL/GenBank/DDBJ databases">
        <authorList>
            <person name="Catto M.A."/>
            <person name="Jacobson A."/>
            <person name="Kennedy G."/>
            <person name="Labadie P."/>
            <person name="Hunt B.G."/>
            <person name="Srinivasan R."/>
        </authorList>
    </citation>
    <scope>NUCLEOTIDE SEQUENCE</scope>
    <source>
        <strain evidence="1">PL_HMW_Pooled</strain>
        <tissue evidence="1">Head</tissue>
    </source>
</reference>
<proteinExistence type="predicted"/>
<comment type="caution">
    <text evidence="1">The sequence shown here is derived from an EMBL/GenBank/DDBJ whole genome shotgun (WGS) entry which is preliminary data.</text>
</comment>
<organism evidence="1 2">
    <name type="scientific">Frankliniella fusca</name>
    <dbReference type="NCBI Taxonomy" id="407009"/>
    <lineage>
        <taxon>Eukaryota</taxon>
        <taxon>Metazoa</taxon>
        <taxon>Ecdysozoa</taxon>
        <taxon>Arthropoda</taxon>
        <taxon>Hexapoda</taxon>
        <taxon>Insecta</taxon>
        <taxon>Pterygota</taxon>
        <taxon>Neoptera</taxon>
        <taxon>Paraneoptera</taxon>
        <taxon>Thysanoptera</taxon>
        <taxon>Terebrantia</taxon>
        <taxon>Thripoidea</taxon>
        <taxon>Thripidae</taxon>
        <taxon>Frankliniella</taxon>
    </lineage>
</organism>
<name>A0AAE1HYR1_9NEOP</name>
<sequence length="73" mass="7988">MSVSLQSVLYVPGGLQQRDLSGLVGETVQLPCHVDTASCGTVHSVKWYRGSSRIYVFSEMAVVDHAEGDYVDR</sequence>
<dbReference type="EMBL" id="JAHWGI010001372">
    <property type="protein sequence ID" value="KAK3929011.1"/>
    <property type="molecule type" value="Genomic_DNA"/>
</dbReference>
<keyword evidence="2" id="KW-1185">Reference proteome</keyword>
<dbReference type="Gene3D" id="2.60.40.10">
    <property type="entry name" value="Immunoglobulins"/>
    <property type="match status" value="1"/>
</dbReference>
<reference evidence="1" key="2">
    <citation type="journal article" date="2023" name="BMC Genomics">
        <title>Pest status, molecular evolution, and epigenetic factors derived from the genome assembly of Frankliniella fusca, a thysanopteran phytovirus vector.</title>
        <authorList>
            <person name="Catto M.A."/>
            <person name="Labadie P.E."/>
            <person name="Jacobson A.L."/>
            <person name="Kennedy G.G."/>
            <person name="Srinivasan R."/>
            <person name="Hunt B.G."/>
        </authorList>
    </citation>
    <scope>NUCLEOTIDE SEQUENCE</scope>
    <source>
        <strain evidence="1">PL_HMW_Pooled</strain>
    </source>
</reference>
<dbReference type="Proteomes" id="UP001219518">
    <property type="component" value="Unassembled WGS sequence"/>
</dbReference>
<evidence type="ECO:0000313" key="2">
    <source>
        <dbReference type="Proteomes" id="UP001219518"/>
    </source>
</evidence>
<accession>A0AAE1HYR1</accession>
<dbReference type="InterPro" id="IPR013783">
    <property type="entry name" value="Ig-like_fold"/>
</dbReference>
<gene>
    <name evidence="1" type="ORF">KUF71_017294</name>
</gene>
<evidence type="ECO:0000313" key="1">
    <source>
        <dbReference type="EMBL" id="KAK3929011.1"/>
    </source>
</evidence>